<dbReference type="Pfam" id="PF10155">
    <property type="entry name" value="CNOT11"/>
    <property type="match status" value="1"/>
</dbReference>
<keyword evidence="1" id="KW-0472">Membrane</keyword>
<proteinExistence type="predicted"/>
<sequence length="93" mass="10919">MYDSRIISFALGILKLLCELLFIILFKHQGNQGKRTISKTDKKYLTIFLKHLIRIKILKRSELQTELQAFSIEFSNISETSSLFKLIKNDQKQ</sequence>
<keyword evidence="1" id="KW-1133">Transmembrane helix</keyword>
<comment type="caution">
    <text evidence="2">The sequence shown here is derived from an EMBL/GenBank/DDBJ whole genome shotgun (WGS) entry which is preliminary data.</text>
</comment>
<dbReference type="InterPro" id="IPR019312">
    <property type="entry name" value="CNOT11"/>
</dbReference>
<accession>A0A8S1KW14</accession>
<dbReference type="EMBL" id="CAJJDN010000011">
    <property type="protein sequence ID" value="CAD8057763.1"/>
    <property type="molecule type" value="Genomic_DNA"/>
</dbReference>
<evidence type="ECO:0000313" key="2">
    <source>
        <dbReference type="EMBL" id="CAD8057763.1"/>
    </source>
</evidence>
<dbReference type="GO" id="GO:0030014">
    <property type="term" value="C:CCR4-NOT complex"/>
    <property type="evidence" value="ECO:0007669"/>
    <property type="project" value="InterPro"/>
</dbReference>
<dbReference type="AlphaFoldDB" id="A0A8S1KW14"/>
<keyword evidence="3" id="KW-1185">Reference proteome</keyword>
<gene>
    <name evidence="2" type="ORF">PSON_ATCC_30995.1.T0110380</name>
</gene>
<keyword evidence="1" id="KW-0812">Transmembrane</keyword>
<organism evidence="2 3">
    <name type="scientific">Paramecium sonneborni</name>
    <dbReference type="NCBI Taxonomy" id="65129"/>
    <lineage>
        <taxon>Eukaryota</taxon>
        <taxon>Sar</taxon>
        <taxon>Alveolata</taxon>
        <taxon>Ciliophora</taxon>
        <taxon>Intramacronucleata</taxon>
        <taxon>Oligohymenophorea</taxon>
        <taxon>Peniculida</taxon>
        <taxon>Parameciidae</taxon>
        <taxon>Paramecium</taxon>
    </lineage>
</organism>
<evidence type="ECO:0000313" key="3">
    <source>
        <dbReference type="Proteomes" id="UP000692954"/>
    </source>
</evidence>
<name>A0A8S1KW14_9CILI</name>
<dbReference type="Proteomes" id="UP000692954">
    <property type="component" value="Unassembled WGS sequence"/>
</dbReference>
<feature type="transmembrane region" description="Helical" evidence="1">
    <location>
        <begin position="6"/>
        <end position="26"/>
    </location>
</feature>
<reference evidence="2" key="1">
    <citation type="submission" date="2021-01" db="EMBL/GenBank/DDBJ databases">
        <authorList>
            <consortium name="Genoscope - CEA"/>
            <person name="William W."/>
        </authorList>
    </citation>
    <scope>NUCLEOTIDE SEQUENCE</scope>
</reference>
<protein>
    <submittedName>
        <fullName evidence="2">Uncharacterized protein</fullName>
    </submittedName>
</protein>
<evidence type="ECO:0000256" key="1">
    <source>
        <dbReference type="SAM" id="Phobius"/>
    </source>
</evidence>